<evidence type="ECO:0000256" key="8">
    <source>
        <dbReference type="ARBA" id="ARBA00023270"/>
    </source>
</evidence>
<evidence type="ECO:0000256" key="7">
    <source>
        <dbReference type="ARBA" id="ARBA00023239"/>
    </source>
</evidence>
<proteinExistence type="predicted"/>
<evidence type="ECO:0000256" key="6">
    <source>
        <dbReference type="ARBA" id="ARBA00023145"/>
    </source>
</evidence>
<dbReference type="InterPro" id="IPR016067">
    <property type="entry name" value="S-AdoMet_deCO2ase_core"/>
</dbReference>
<protein>
    <submittedName>
        <fullName evidence="10">S-adenosylmethionine decarboxylase</fullName>
    </submittedName>
</protein>
<dbReference type="EMBL" id="CP089982">
    <property type="protein sequence ID" value="WXA98307.1"/>
    <property type="molecule type" value="Genomic_DNA"/>
</dbReference>
<evidence type="ECO:0000313" key="11">
    <source>
        <dbReference type="Proteomes" id="UP001379533"/>
    </source>
</evidence>
<dbReference type="Proteomes" id="UP001379533">
    <property type="component" value="Chromosome"/>
</dbReference>
<evidence type="ECO:0000256" key="5">
    <source>
        <dbReference type="ARBA" id="ARBA00023115"/>
    </source>
</evidence>
<keyword evidence="3" id="KW-0068">Autocatalytic cleavage</keyword>
<evidence type="ECO:0000256" key="2">
    <source>
        <dbReference type="ARBA" id="ARBA00022793"/>
    </source>
</evidence>
<gene>
    <name evidence="10" type="ORF">LZC95_15885</name>
</gene>
<keyword evidence="4" id="KW-0745">Spermidine biosynthesis</keyword>
<dbReference type="SUPFAM" id="SSF56276">
    <property type="entry name" value="S-adenosylmethionine decarboxylase"/>
    <property type="match status" value="1"/>
</dbReference>
<keyword evidence="2" id="KW-0210">Decarboxylase</keyword>
<evidence type="ECO:0000256" key="3">
    <source>
        <dbReference type="ARBA" id="ARBA00022813"/>
    </source>
</evidence>
<organism evidence="10 11">
    <name type="scientific">Pendulispora brunnea</name>
    <dbReference type="NCBI Taxonomy" id="2905690"/>
    <lineage>
        <taxon>Bacteria</taxon>
        <taxon>Pseudomonadati</taxon>
        <taxon>Myxococcota</taxon>
        <taxon>Myxococcia</taxon>
        <taxon>Myxococcales</taxon>
        <taxon>Sorangiineae</taxon>
        <taxon>Pendulisporaceae</taxon>
        <taxon>Pendulispora</taxon>
    </lineage>
</organism>
<dbReference type="PANTHER" id="PTHR33866">
    <property type="entry name" value="S-ADENOSYLMETHIONINE DECARBOXYLASE PROENZYME"/>
    <property type="match status" value="1"/>
</dbReference>
<dbReference type="PANTHER" id="PTHR33866:SF2">
    <property type="entry name" value="S-ADENOSYLMETHIONINE DECARBOXYLASE PROENZYME"/>
    <property type="match status" value="1"/>
</dbReference>
<evidence type="ECO:0000256" key="9">
    <source>
        <dbReference type="ARBA" id="ARBA00023317"/>
    </source>
</evidence>
<keyword evidence="8" id="KW-0704">Schiff base</keyword>
<evidence type="ECO:0000256" key="1">
    <source>
        <dbReference type="ARBA" id="ARBA00001928"/>
    </source>
</evidence>
<keyword evidence="5" id="KW-0620">Polyamine biosynthesis</keyword>
<accession>A0ABZ2KHY7</accession>
<keyword evidence="7" id="KW-0456">Lyase</keyword>
<keyword evidence="6" id="KW-0865">Zymogen</keyword>
<keyword evidence="9" id="KW-0670">Pyruvate</keyword>
<dbReference type="Gene3D" id="3.60.90.10">
    <property type="entry name" value="S-adenosylmethionine decarboxylase"/>
    <property type="match status" value="1"/>
</dbReference>
<dbReference type="RefSeq" id="WP_394848919.1">
    <property type="nucleotide sequence ID" value="NZ_CP089982.1"/>
</dbReference>
<evidence type="ECO:0000256" key="4">
    <source>
        <dbReference type="ARBA" id="ARBA00023066"/>
    </source>
</evidence>
<reference evidence="10 11" key="1">
    <citation type="submission" date="2021-12" db="EMBL/GenBank/DDBJ databases">
        <title>Discovery of the Pendulisporaceae a myxobacterial family with distinct sporulation behavior and unique specialized metabolism.</title>
        <authorList>
            <person name="Garcia R."/>
            <person name="Popoff A."/>
            <person name="Bader C.D."/>
            <person name="Loehr J."/>
            <person name="Walesch S."/>
            <person name="Walt C."/>
            <person name="Boldt J."/>
            <person name="Bunk B."/>
            <person name="Haeckl F.J.F.P.J."/>
            <person name="Gunesch A.P."/>
            <person name="Birkelbach J."/>
            <person name="Nuebel U."/>
            <person name="Pietschmann T."/>
            <person name="Bach T."/>
            <person name="Mueller R."/>
        </authorList>
    </citation>
    <scope>NUCLEOTIDE SEQUENCE [LARGE SCALE GENOMIC DNA]</scope>
    <source>
        <strain evidence="10 11">MSr12523</strain>
    </source>
</reference>
<keyword evidence="11" id="KW-1185">Reference proteome</keyword>
<comment type="cofactor">
    <cofactor evidence="1">
        <name>pyruvate</name>
        <dbReference type="ChEBI" id="CHEBI:15361"/>
    </cofactor>
</comment>
<dbReference type="InterPro" id="IPR003826">
    <property type="entry name" value="AdoMetDC_fam_prok"/>
</dbReference>
<sequence>MLEGSHHVSGLGTEWIVDAGGCDPARLRDPAAVDHFLDVAMRALELTSLPPHRTHKFPGEGGITALVLLTESHLAVHTFPEYGALTVNLYSCRTRPPYAWEKALREAFGATHVQVREIARSVPA</sequence>
<evidence type="ECO:0000313" key="10">
    <source>
        <dbReference type="EMBL" id="WXA98307.1"/>
    </source>
</evidence>
<name>A0ABZ2KHY7_9BACT</name>
<dbReference type="Pfam" id="PF02675">
    <property type="entry name" value="AdoMet_dc"/>
    <property type="match status" value="1"/>
</dbReference>